<evidence type="ECO:0000313" key="2">
    <source>
        <dbReference type="EMBL" id="OKL64226.1"/>
    </source>
</evidence>
<dbReference type="EMBL" id="LFMY01000001">
    <property type="protein sequence ID" value="OKL64226.1"/>
    <property type="molecule type" value="Genomic_DNA"/>
</dbReference>
<proteinExistence type="predicted"/>
<dbReference type="RefSeq" id="XP_020124347.1">
    <property type="nucleotide sequence ID" value="XM_020259769.1"/>
</dbReference>
<feature type="region of interest" description="Disordered" evidence="1">
    <location>
        <begin position="103"/>
        <end position="124"/>
    </location>
</feature>
<reference evidence="2 3" key="1">
    <citation type="submission" date="2015-06" db="EMBL/GenBank/DDBJ databases">
        <title>Talaromyces atroroseus IBT 11181 draft genome.</title>
        <authorList>
            <person name="Rasmussen K.B."/>
            <person name="Rasmussen S."/>
            <person name="Petersen B."/>
            <person name="Sicheritz-Ponten T."/>
            <person name="Mortensen U.H."/>
            <person name="Thrane U."/>
        </authorList>
    </citation>
    <scope>NUCLEOTIDE SEQUENCE [LARGE SCALE GENOMIC DNA]</scope>
    <source>
        <strain evidence="2 3">IBT 11181</strain>
    </source>
</reference>
<name>A0A225BA14_TALAT</name>
<organism evidence="2 3">
    <name type="scientific">Talaromyces atroroseus</name>
    <dbReference type="NCBI Taxonomy" id="1441469"/>
    <lineage>
        <taxon>Eukaryota</taxon>
        <taxon>Fungi</taxon>
        <taxon>Dikarya</taxon>
        <taxon>Ascomycota</taxon>
        <taxon>Pezizomycotina</taxon>
        <taxon>Eurotiomycetes</taxon>
        <taxon>Eurotiomycetidae</taxon>
        <taxon>Eurotiales</taxon>
        <taxon>Trichocomaceae</taxon>
        <taxon>Talaromyces</taxon>
        <taxon>Talaromyces sect. Trachyspermi</taxon>
    </lineage>
</organism>
<protein>
    <submittedName>
        <fullName evidence="2">Uncharacterized protein</fullName>
    </submittedName>
</protein>
<dbReference type="AlphaFoldDB" id="A0A225BA14"/>
<keyword evidence="3" id="KW-1185">Reference proteome</keyword>
<comment type="caution">
    <text evidence="2">The sequence shown here is derived from an EMBL/GenBank/DDBJ whole genome shotgun (WGS) entry which is preliminary data.</text>
</comment>
<dbReference type="GeneID" id="31000782"/>
<dbReference type="Proteomes" id="UP000214365">
    <property type="component" value="Unassembled WGS sequence"/>
</dbReference>
<feature type="compositionally biased region" description="Acidic residues" evidence="1">
    <location>
        <begin position="103"/>
        <end position="114"/>
    </location>
</feature>
<dbReference type="OrthoDB" id="5398371at2759"/>
<accession>A0A225BA14</accession>
<sequence length="296" mass="33427">MARWRRRQCIMNTITDLQAHFLRAYGALEDEEVERSKPQTKNNMLVTAVSSNPRSLQCRWGFDNSRACDSFHLGEMIRFFSMRSKTIFLGSTLIDSGYDNAFDEEEQEDEEQGGWDDQKGYKDGRNVSYNEGNRAANIASSDILSITASLRQVPDYQLDPNHTGCGIRRRLLPLLDCIDGFIGHRRAVIGVTDVMVWKWSTAHASQRKRNTDSWKSPSRSSAEVDIRGAKLVGIRKITPRPSAIDIMNHSVSIVEKAGKVVAPSTSSPSTLPLNVLQQSQEEARLFFTALKRNWES</sequence>
<gene>
    <name evidence="2" type="ORF">UA08_01027</name>
</gene>
<evidence type="ECO:0000313" key="3">
    <source>
        <dbReference type="Proteomes" id="UP000214365"/>
    </source>
</evidence>
<evidence type="ECO:0000256" key="1">
    <source>
        <dbReference type="SAM" id="MobiDB-lite"/>
    </source>
</evidence>